<evidence type="ECO:0000313" key="2">
    <source>
        <dbReference type="Proteomes" id="UP000765509"/>
    </source>
</evidence>
<gene>
    <name evidence="1" type="ORF">O181_025260</name>
</gene>
<reference evidence="1" key="1">
    <citation type="submission" date="2021-03" db="EMBL/GenBank/DDBJ databases">
        <title>Draft genome sequence of rust myrtle Austropuccinia psidii MF-1, a brazilian biotype.</title>
        <authorList>
            <person name="Quecine M.C."/>
            <person name="Pachon D.M.R."/>
            <person name="Bonatelli M.L."/>
            <person name="Correr F.H."/>
            <person name="Franceschini L.M."/>
            <person name="Leite T.F."/>
            <person name="Margarido G.R.A."/>
            <person name="Almeida C.A."/>
            <person name="Ferrarezi J.A."/>
            <person name="Labate C.A."/>
        </authorList>
    </citation>
    <scope>NUCLEOTIDE SEQUENCE</scope>
    <source>
        <strain evidence="1">MF-1</strain>
    </source>
</reference>
<dbReference type="Proteomes" id="UP000765509">
    <property type="component" value="Unassembled WGS sequence"/>
</dbReference>
<dbReference type="EMBL" id="AVOT02008222">
    <property type="protein sequence ID" value="MBW0485545.1"/>
    <property type="molecule type" value="Genomic_DNA"/>
</dbReference>
<comment type="caution">
    <text evidence="1">The sequence shown here is derived from an EMBL/GenBank/DDBJ whole genome shotgun (WGS) entry which is preliminary data.</text>
</comment>
<name>A0A9Q3H0Y6_9BASI</name>
<dbReference type="AlphaFoldDB" id="A0A9Q3H0Y6"/>
<proteinExistence type="predicted"/>
<keyword evidence="2" id="KW-1185">Reference proteome</keyword>
<protein>
    <submittedName>
        <fullName evidence="1">Uncharacterized protein</fullName>
    </submittedName>
</protein>
<organism evidence="1 2">
    <name type="scientific">Austropuccinia psidii MF-1</name>
    <dbReference type="NCBI Taxonomy" id="1389203"/>
    <lineage>
        <taxon>Eukaryota</taxon>
        <taxon>Fungi</taxon>
        <taxon>Dikarya</taxon>
        <taxon>Basidiomycota</taxon>
        <taxon>Pucciniomycotina</taxon>
        <taxon>Pucciniomycetes</taxon>
        <taxon>Pucciniales</taxon>
        <taxon>Sphaerophragmiaceae</taxon>
        <taxon>Austropuccinia</taxon>
    </lineage>
</organism>
<accession>A0A9Q3H0Y6</accession>
<evidence type="ECO:0000313" key="1">
    <source>
        <dbReference type="EMBL" id="MBW0485545.1"/>
    </source>
</evidence>
<sequence length="85" mass="9138">MRRYRLQLAEVAAQRMLFSCGGTSDGFGTADPALEPALRSLPWNPRWAPCPPLCFPPAPAVSANLRGTPEDAALWCQCGSCMQAS</sequence>